<evidence type="ECO:0000313" key="3">
    <source>
        <dbReference type="EMBL" id="MET3866088.1"/>
    </source>
</evidence>
<feature type="compositionally biased region" description="Low complexity" evidence="1">
    <location>
        <begin position="128"/>
        <end position="152"/>
    </location>
</feature>
<accession>A0ABV2NI29</accession>
<evidence type="ECO:0000256" key="2">
    <source>
        <dbReference type="SAM" id="SignalP"/>
    </source>
</evidence>
<dbReference type="SUPFAM" id="SSF51679">
    <property type="entry name" value="Bacterial luciferase-like"/>
    <property type="match status" value="1"/>
</dbReference>
<evidence type="ECO:0000256" key="1">
    <source>
        <dbReference type="SAM" id="MobiDB-lite"/>
    </source>
</evidence>
<organism evidence="3 4">
    <name type="scientific">Methylobacterium radiotolerans</name>
    <dbReference type="NCBI Taxonomy" id="31998"/>
    <lineage>
        <taxon>Bacteria</taxon>
        <taxon>Pseudomonadati</taxon>
        <taxon>Pseudomonadota</taxon>
        <taxon>Alphaproteobacteria</taxon>
        <taxon>Hyphomicrobiales</taxon>
        <taxon>Methylobacteriaceae</taxon>
        <taxon>Methylobacterium</taxon>
    </lineage>
</organism>
<keyword evidence="4" id="KW-1185">Reference proteome</keyword>
<feature type="region of interest" description="Disordered" evidence="1">
    <location>
        <begin position="127"/>
        <end position="208"/>
    </location>
</feature>
<name>A0ABV2NI29_9HYPH</name>
<proteinExistence type="predicted"/>
<comment type="caution">
    <text evidence="3">The sequence shown here is derived from an EMBL/GenBank/DDBJ whole genome shotgun (WGS) entry which is preliminary data.</text>
</comment>
<protein>
    <submittedName>
        <fullName evidence="3">Uncharacterized protein</fullName>
    </submittedName>
</protein>
<dbReference type="InterPro" id="IPR036661">
    <property type="entry name" value="Luciferase-like_sf"/>
</dbReference>
<feature type="compositionally biased region" description="Basic residues" evidence="1">
    <location>
        <begin position="153"/>
        <end position="169"/>
    </location>
</feature>
<reference evidence="3 4" key="1">
    <citation type="submission" date="2024-06" db="EMBL/GenBank/DDBJ databases">
        <title>Genomics of switchgrass bacterial isolates.</title>
        <authorList>
            <person name="Shade A."/>
        </authorList>
    </citation>
    <scope>NUCLEOTIDE SEQUENCE [LARGE SCALE GENOMIC DNA]</scope>
    <source>
        <strain evidence="3 4">PvP084</strain>
    </source>
</reference>
<feature type="chain" id="PRO_5047458295" evidence="2">
    <location>
        <begin position="28"/>
        <end position="208"/>
    </location>
</feature>
<keyword evidence="2" id="KW-0732">Signal</keyword>
<gene>
    <name evidence="3" type="ORF">ABIC20_003397</name>
</gene>
<feature type="signal peptide" evidence="2">
    <location>
        <begin position="1"/>
        <end position="27"/>
    </location>
</feature>
<dbReference type="Proteomes" id="UP001549119">
    <property type="component" value="Unassembled WGS sequence"/>
</dbReference>
<dbReference type="EMBL" id="JBEPNW010000002">
    <property type="protein sequence ID" value="MET3866088.1"/>
    <property type="molecule type" value="Genomic_DNA"/>
</dbReference>
<dbReference type="Gene3D" id="3.20.20.30">
    <property type="entry name" value="Luciferase-like domain"/>
    <property type="match status" value="1"/>
</dbReference>
<sequence>MSSPRSTPMPVQRMVAFFALNMLPSRALGGAAHAPFSPVVSVVAVMPDFLPVIGHAPASYDLDGPLPDLPVSDQGRSRAERRTALARREGLTIRRAALRVAAGRGHHVIVGIAADVADRVQARFETGARPTASPSCRPSSPTASATSCAKSCGCRRRGACSGRRMRPGRTPRPGVAPGLLRIGDTVPVAARAPGTRSASGRSPAHECR</sequence>
<evidence type="ECO:0000313" key="4">
    <source>
        <dbReference type="Proteomes" id="UP001549119"/>
    </source>
</evidence>